<dbReference type="InterPro" id="IPR016187">
    <property type="entry name" value="CTDL_fold"/>
</dbReference>
<dbReference type="PANTHER" id="PTHR45710:SF26">
    <property type="entry name" value="RH26557P"/>
    <property type="match status" value="1"/>
</dbReference>
<dbReference type="InterPro" id="IPR050828">
    <property type="entry name" value="C-type_lectin/matrix_domain"/>
</dbReference>
<dbReference type="InterPro" id="IPR016186">
    <property type="entry name" value="C-type_lectin-like/link_sf"/>
</dbReference>
<dbReference type="EMBL" id="JAHLQT010006356">
    <property type="protein sequence ID" value="KAG7174928.1"/>
    <property type="molecule type" value="Genomic_DNA"/>
</dbReference>
<evidence type="ECO:0000313" key="5">
    <source>
        <dbReference type="Proteomes" id="UP000747542"/>
    </source>
</evidence>
<evidence type="ECO:0000259" key="3">
    <source>
        <dbReference type="PROSITE" id="PS50041"/>
    </source>
</evidence>
<dbReference type="Pfam" id="PF00059">
    <property type="entry name" value="Lectin_C"/>
    <property type="match status" value="1"/>
</dbReference>
<dbReference type="InterPro" id="IPR001304">
    <property type="entry name" value="C-type_lectin-like"/>
</dbReference>
<organism evidence="4 5">
    <name type="scientific">Homarus americanus</name>
    <name type="common">American lobster</name>
    <dbReference type="NCBI Taxonomy" id="6706"/>
    <lineage>
        <taxon>Eukaryota</taxon>
        <taxon>Metazoa</taxon>
        <taxon>Ecdysozoa</taxon>
        <taxon>Arthropoda</taxon>
        <taxon>Crustacea</taxon>
        <taxon>Multicrustacea</taxon>
        <taxon>Malacostraca</taxon>
        <taxon>Eumalacostraca</taxon>
        <taxon>Eucarida</taxon>
        <taxon>Decapoda</taxon>
        <taxon>Pleocyemata</taxon>
        <taxon>Astacidea</taxon>
        <taxon>Nephropoidea</taxon>
        <taxon>Nephropidae</taxon>
        <taxon>Homarus</taxon>
    </lineage>
</organism>
<feature type="domain" description="C-type lectin" evidence="3">
    <location>
        <begin position="63"/>
        <end position="177"/>
    </location>
</feature>
<keyword evidence="2" id="KW-0732">Signal</keyword>
<proteinExistence type="predicted"/>
<feature type="compositionally biased region" description="Basic and acidic residues" evidence="1">
    <location>
        <begin position="254"/>
        <end position="263"/>
    </location>
</feature>
<gene>
    <name evidence="4" type="primary">Plc-L4</name>
    <name evidence="4" type="ORF">Hamer_G015125</name>
</gene>
<feature type="signal peptide" evidence="2">
    <location>
        <begin position="1"/>
        <end position="21"/>
    </location>
</feature>
<keyword evidence="5" id="KW-1185">Reference proteome</keyword>
<protein>
    <submittedName>
        <fullName evidence="4">Perlucin-like 4</fullName>
    </submittedName>
</protein>
<dbReference type="SMART" id="SM00034">
    <property type="entry name" value="CLECT"/>
    <property type="match status" value="1"/>
</dbReference>
<feature type="chain" id="PRO_5035159789" evidence="2">
    <location>
        <begin position="22"/>
        <end position="324"/>
    </location>
</feature>
<dbReference type="SUPFAM" id="SSF56436">
    <property type="entry name" value="C-type lectin-like"/>
    <property type="match status" value="1"/>
</dbReference>
<dbReference type="PROSITE" id="PS50041">
    <property type="entry name" value="C_TYPE_LECTIN_2"/>
    <property type="match status" value="1"/>
</dbReference>
<dbReference type="AlphaFoldDB" id="A0A8J5N8S2"/>
<evidence type="ECO:0000313" key="4">
    <source>
        <dbReference type="EMBL" id="KAG7174928.1"/>
    </source>
</evidence>
<dbReference type="PANTHER" id="PTHR45710">
    <property type="entry name" value="C-TYPE LECTIN DOMAIN-CONTAINING PROTEIN 180"/>
    <property type="match status" value="1"/>
</dbReference>
<feature type="region of interest" description="Disordered" evidence="1">
    <location>
        <begin position="254"/>
        <end position="277"/>
    </location>
</feature>
<name>A0A8J5N8S2_HOMAM</name>
<dbReference type="CDD" id="cd00037">
    <property type="entry name" value="CLECT"/>
    <property type="match status" value="1"/>
</dbReference>
<dbReference type="Proteomes" id="UP000747542">
    <property type="component" value="Unassembled WGS sequence"/>
</dbReference>
<reference evidence="4" key="1">
    <citation type="journal article" date="2021" name="Sci. Adv.">
        <title>The American lobster genome reveals insights on longevity, neural, and immune adaptations.</title>
        <authorList>
            <person name="Polinski J.M."/>
            <person name="Zimin A.V."/>
            <person name="Clark K.F."/>
            <person name="Kohn A.B."/>
            <person name="Sadowski N."/>
            <person name="Timp W."/>
            <person name="Ptitsyn A."/>
            <person name="Khanna P."/>
            <person name="Romanova D.Y."/>
            <person name="Williams P."/>
            <person name="Greenwood S.J."/>
            <person name="Moroz L.L."/>
            <person name="Walt D.R."/>
            <person name="Bodnar A.G."/>
        </authorList>
    </citation>
    <scope>NUCLEOTIDE SEQUENCE</scope>
    <source>
        <strain evidence="4">GMGI-L3</strain>
    </source>
</reference>
<sequence>MGSATLTIVLTFFFVCHTGSAHYLAQPTTGNSEGGTVMNQMICNSVTVSNSTEKVCPYPFKSVREDCLYLSRVLRSWREARGHCQGLGGDLVVPINAYVLYTYVVEQDVVSTDVANPHVWVGGKKRADQTWRWIKSDAEIDSSLWHPTLPDARPDGDCAYIHRANAYPFANYPSWKEVTVRCLCAAWRPLWPECVLQIDFEGFEELEEEAVVHEIVALGNSMGLEVDDDDVEELVEEHSKELSTEELLELHKEENETLKRSLTSEESGEEEDKEESRIIPAKDLKDAFFCWSKLSKLAEDYHPDVGSMQKAINRSQRTISLLGS</sequence>
<comment type="caution">
    <text evidence="4">The sequence shown here is derived from an EMBL/GenBank/DDBJ whole genome shotgun (WGS) entry which is preliminary data.</text>
</comment>
<evidence type="ECO:0000256" key="2">
    <source>
        <dbReference type="SAM" id="SignalP"/>
    </source>
</evidence>
<dbReference type="Gene3D" id="3.10.100.10">
    <property type="entry name" value="Mannose-Binding Protein A, subunit A"/>
    <property type="match status" value="1"/>
</dbReference>
<evidence type="ECO:0000256" key="1">
    <source>
        <dbReference type="SAM" id="MobiDB-lite"/>
    </source>
</evidence>
<accession>A0A8J5N8S2</accession>